<name>D1BU72_XYLCX</name>
<accession>D1BU72</accession>
<protein>
    <submittedName>
        <fullName evidence="1">Uncharacterized protein</fullName>
    </submittedName>
</protein>
<dbReference type="AlphaFoldDB" id="D1BU72"/>
<organism evidence="1 2">
    <name type="scientific">Xylanimonas cellulosilytica (strain DSM 15894 / JCM 12276 / CECT 5975 / KCTC 9989 / LMG 20990 / NBRC 107835 / XIL07)</name>
    <dbReference type="NCBI Taxonomy" id="446471"/>
    <lineage>
        <taxon>Bacteria</taxon>
        <taxon>Bacillati</taxon>
        <taxon>Actinomycetota</taxon>
        <taxon>Actinomycetes</taxon>
        <taxon>Micrococcales</taxon>
        <taxon>Promicromonosporaceae</taxon>
        <taxon>Xylanimonas</taxon>
    </lineage>
</organism>
<gene>
    <name evidence="1" type="ordered locus">Xcel_2067</name>
</gene>
<evidence type="ECO:0000313" key="1">
    <source>
        <dbReference type="EMBL" id="ACZ31085.1"/>
    </source>
</evidence>
<dbReference type="RefSeq" id="WP_012878827.1">
    <property type="nucleotide sequence ID" value="NC_013530.1"/>
</dbReference>
<keyword evidence="2" id="KW-1185">Reference proteome</keyword>
<sequence length="167" mass="17928">MTTTTTAADLGACPVCGAPRKVATDPERPWRPDVLIDHRPGCTPAAAPLAGPGCKPHAWTALADASLPHGWTLERCTGCGVARVVRDENPEPTLEDTMTDNPTATDVRNLRRALARDGFMLKTLRGRYAGSYRVVDPRINAIVWGGEDGDTFEGVARWHAGLQEVSA</sequence>
<reference evidence="1 2" key="2">
    <citation type="journal article" date="2010" name="Stand. Genomic Sci.">
        <title>Complete genome sequence of Xylanimonas cellulosilytica type strain (XIL07).</title>
        <authorList>
            <person name="Foster B."/>
            <person name="Pukall R."/>
            <person name="Abt B."/>
            <person name="Nolan M."/>
            <person name="Glavina Del Rio T."/>
            <person name="Chen F."/>
            <person name="Lucas S."/>
            <person name="Tice H."/>
            <person name="Pitluck S."/>
            <person name="Cheng J.-F."/>
            <person name="Chertkov O."/>
            <person name="Brettin T."/>
            <person name="Han C."/>
            <person name="Detter J.C."/>
            <person name="Bruce D."/>
            <person name="Goodwin L."/>
            <person name="Ivanova N."/>
            <person name="Mavromatis K."/>
            <person name="Pati A."/>
            <person name="Mikhailova N."/>
            <person name="Chen A."/>
            <person name="Palaniappan K."/>
            <person name="Land M."/>
            <person name="Hauser L."/>
            <person name="Chang Y.-J."/>
            <person name="Jeffries C.D."/>
            <person name="Chain P."/>
            <person name="Rohde M."/>
            <person name="Goeker M."/>
            <person name="Bristow J."/>
            <person name="Eisen J.A."/>
            <person name="Markowitz V."/>
            <person name="Hugenholtz P."/>
            <person name="Kyrpides N.C."/>
            <person name="Klenk H.-P."/>
            <person name="Lapidus A."/>
        </authorList>
    </citation>
    <scope>NUCLEOTIDE SEQUENCE [LARGE SCALE GENOMIC DNA]</scope>
    <source>
        <strain evidence="2">DSM 15894 / CECT 5975 / LMG 20990 / XIL07</strain>
    </source>
</reference>
<dbReference type="STRING" id="446471.Xcel_2067"/>
<reference evidence="2" key="1">
    <citation type="submission" date="2009-11" db="EMBL/GenBank/DDBJ databases">
        <title>The complete chromosome of Xylanimonas cellulosilytica DSM 15894.</title>
        <authorList>
            <consortium name="US DOE Joint Genome Institute (JGI-PGF)"/>
            <person name="Lucas S."/>
            <person name="Copeland A."/>
            <person name="Lapidus A."/>
            <person name="Glavina del Rio T."/>
            <person name="Dalin E."/>
            <person name="Tice H."/>
            <person name="Bruce D."/>
            <person name="Goodwin L."/>
            <person name="Pitluck S."/>
            <person name="Kyrpides N."/>
            <person name="Mavromatis K."/>
            <person name="Ivanova N."/>
            <person name="Mikhailova N."/>
            <person name="Foster B."/>
            <person name="Clum A."/>
            <person name="Brettin T."/>
            <person name="Detter J.C."/>
            <person name="Han C."/>
            <person name="Larimer F."/>
            <person name="Land M."/>
            <person name="Hauser L."/>
            <person name="Markowitz V."/>
            <person name="Cheng J.F."/>
            <person name="Hugenholtz P."/>
            <person name="Woyke T."/>
            <person name="Wu D."/>
            <person name="Gehrich-Schroeter G."/>
            <person name="Schneider S."/>
            <person name="Pukall S.R."/>
            <person name="Klenk H.P."/>
            <person name="Eisen J.A."/>
        </authorList>
    </citation>
    <scope>NUCLEOTIDE SEQUENCE [LARGE SCALE GENOMIC DNA]</scope>
    <source>
        <strain evidence="2">DSM 15894 / CECT 5975 / LMG 20990 / XIL07</strain>
    </source>
</reference>
<proteinExistence type="predicted"/>
<dbReference type="KEGG" id="xce:Xcel_2067"/>
<dbReference type="EMBL" id="CP001821">
    <property type="protein sequence ID" value="ACZ31085.1"/>
    <property type="molecule type" value="Genomic_DNA"/>
</dbReference>
<evidence type="ECO:0000313" key="2">
    <source>
        <dbReference type="Proteomes" id="UP000002255"/>
    </source>
</evidence>
<dbReference type="Proteomes" id="UP000002255">
    <property type="component" value="Chromosome"/>
</dbReference>
<dbReference type="HOGENOM" id="CLU_1593921_0_0_11"/>